<dbReference type="PANTHER" id="PTHR11102:SF160">
    <property type="entry name" value="ERAD-ASSOCIATED E3 UBIQUITIN-PROTEIN LIGASE COMPONENT HRD3"/>
    <property type="match status" value="1"/>
</dbReference>
<comment type="similarity">
    <text evidence="1">Belongs to the sel-1 family.</text>
</comment>
<evidence type="ECO:0000313" key="3">
    <source>
        <dbReference type="Proteomes" id="UP000093000"/>
    </source>
</evidence>
<dbReference type="OrthoDB" id="2260164at2759"/>
<keyword evidence="3" id="KW-1185">Reference proteome</keyword>
<evidence type="ECO:0000313" key="2">
    <source>
        <dbReference type="EMBL" id="OBZ90443.1"/>
    </source>
</evidence>
<dbReference type="InterPro" id="IPR050767">
    <property type="entry name" value="Sel1_AlgK"/>
</dbReference>
<reference evidence="2 3" key="1">
    <citation type="submission" date="2016-03" db="EMBL/GenBank/DDBJ databases">
        <title>Choanephora cucurbitarum.</title>
        <authorList>
            <person name="Min B."/>
            <person name="Park H."/>
            <person name="Park J.-H."/>
            <person name="Shin H.-D."/>
            <person name="Choi I.-G."/>
        </authorList>
    </citation>
    <scope>NUCLEOTIDE SEQUENCE [LARGE SCALE GENOMIC DNA]</scope>
    <source>
        <strain evidence="2 3">KUS-F28377</strain>
    </source>
</reference>
<dbReference type="AlphaFoldDB" id="A0A1C7NMT6"/>
<dbReference type="Pfam" id="PF08238">
    <property type="entry name" value="Sel1"/>
    <property type="match status" value="7"/>
</dbReference>
<gene>
    <name evidence="2" type="primary">ybeQ_2</name>
    <name evidence="2" type="ORF">A0J61_01512</name>
</gene>
<comment type="caution">
    <text evidence="2">The sequence shown here is derived from an EMBL/GenBank/DDBJ whole genome shotgun (WGS) entry which is preliminary data.</text>
</comment>
<dbReference type="EMBL" id="LUGH01000049">
    <property type="protein sequence ID" value="OBZ90443.1"/>
    <property type="molecule type" value="Genomic_DNA"/>
</dbReference>
<proteinExistence type="inferred from homology"/>
<dbReference type="PANTHER" id="PTHR11102">
    <property type="entry name" value="SEL-1-LIKE PROTEIN"/>
    <property type="match status" value="1"/>
</dbReference>
<dbReference type="InterPro" id="IPR006597">
    <property type="entry name" value="Sel1-like"/>
</dbReference>
<sequence>MKRLISIIKEDAFIKKKETSTKLDQLYQTGLNYYKASEYENAFIFLSLAAEHEHKIAQYVLGVMYGKGKGVTQDFAKAVAWYRKSALNGHPKAHYNLGVCYRDGIGVPKDWSKALYWFTLAAENGDVDSQYSTAIIYYKGDPQDHKMAYLWFKAAAENDHVMARYALGTLFFHGHGVSRDLKKALVWFERASDLESSGDAYYHVGLIQEMFSRYEEAIAAYVKGSDKGSSEAELHLGRLYETFYQNNTKAVYWYAKSAIHGNRYAQTYLTQLYMRHGPSQDFKLALEWLEQHHEADNTNFSQPLYDLQKLMASVYNENIFQASFPTIDQLKTNRVDTFVKKCNMTNNSDLSDEGNDLAE</sequence>
<accession>A0A1C7NMT6</accession>
<organism evidence="2 3">
    <name type="scientific">Choanephora cucurbitarum</name>
    <dbReference type="NCBI Taxonomy" id="101091"/>
    <lineage>
        <taxon>Eukaryota</taxon>
        <taxon>Fungi</taxon>
        <taxon>Fungi incertae sedis</taxon>
        <taxon>Mucoromycota</taxon>
        <taxon>Mucoromycotina</taxon>
        <taxon>Mucoromycetes</taxon>
        <taxon>Mucorales</taxon>
        <taxon>Mucorineae</taxon>
        <taxon>Choanephoraceae</taxon>
        <taxon>Choanephoroideae</taxon>
        <taxon>Choanephora</taxon>
    </lineage>
</organism>
<dbReference type="InParanoid" id="A0A1C7NMT6"/>
<dbReference type="InterPro" id="IPR011990">
    <property type="entry name" value="TPR-like_helical_dom_sf"/>
</dbReference>
<dbReference type="STRING" id="101091.A0A1C7NMT6"/>
<name>A0A1C7NMT6_9FUNG</name>
<dbReference type="Proteomes" id="UP000093000">
    <property type="component" value="Unassembled WGS sequence"/>
</dbReference>
<protein>
    <submittedName>
        <fullName evidence="2">Uncharacterized protein YbeQ</fullName>
    </submittedName>
</protein>
<evidence type="ECO:0000256" key="1">
    <source>
        <dbReference type="ARBA" id="ARBA00038101"/>
    </source>
</evidence>
<dbReference type="SUPFAM" id="SSF81901">
    <property type="entry name" value="HCP-like"/>
    <property type="match status" value="1"/>
</dbReference>
<dbReference type="Gene3D" id="1.25.40.10">
    <property type="entry name" value="Tetratricopeptide repeat domain"/>
    <property type="match status" value="1"/>
</dbReference>
<dbReference type="SMART" id="SM00671">
    <property type="entry name" value="SEL1"/>
    <property type="match status" value="7"/>
</dbReference>